<dbReference type="RefSeq" id="WP_010965965.1">
    <property type="nucleotide sequence ID" value="NC_003030.1"/>
</dbReference>
<dbReference type="GO" id="GO:0016020">
    <property type="term" value="C:membrane"/>
    <property type="evidence" value="ECO:0007669"/>
    <property type="project" value="InterPro"/>
</dbReference>
<proteinExistence type="inferred from homology"/>
<dbReference type="STRING" id="272562.CA_C2677"/>
<gene>
    <name evidence="3" type="ordered locus">CA_C2677</name>
</gene>
<protein>
    <submittedName>
        <fullName evidence="3">Lytic murein transglycosylase</fullName>
    </submittedName>
</protein>
<sequence length="237" mass="25408">MSISNDSNVQNAQRLLELQLLTQMFKSSSSGMTGSDSSKTNSSSFEFMMEGLINSMQKADGKYDLSGLDNIFGGSSDLSKLGYNKGYNMNTIKAKDVQNVASYVKNATSSGNVSIDQAVDEASKKYGVDKKLIMSVIQQESGFDPNATSGVGAEGLMQLMPSTARELGVTNPYDVQQNIDGGTKYLKQLLNNFSDMKLAVAAYNAGPGAVQRSNGNIGSLPSETRNYVSKVLGYYNS</sequence>
<dbReference type="PATRIC" id="fig|272562.8.peg.2868"/>
<keyword evidence="4" id="KW-1185">Reference proteome</keyword>
<dbReference type="InterPro" id="IPR000189">
    <property type="entry name" value="Transglyc_AS"/>
</dbReference>
<feature type="domain" description="Transglycosylase SLT" evidence="2">
    <location>
        <begin position="119"/>
        <end position="219"/>
    </location>
</feature>
<reference evidence="3 4" key="1">
    <citation type="journal article" date="2001" name="J. Bacteriol.">
        <title>Genome sequence and comparative analysis of the solvent-producing bacterium Clostridium acetobutylicum.</title>
        <authorList>
            <person name="Nolling J."/>
            <person name="Breton G."/>
            <person name="Omelchenko M.V."/>
            <person name="Makarova K.S."/>
            <person name="Zeng Q."/>
            <person name="Gibson R."/>
            <person name="Lee H.M."/>
            <person name="Dubois J."/>
            <person name="Qiu D."/>
            <person name="Hitti J."/>
            <person name="Wolf Y.I."/>
            <person name="Tatusov R.L."/>
            <person name="Sabathe F."/>
            <person name="Doucette-Stamm L."/>
            <person name="Soucaille P."/>
            <person name="Daly M.J."/>
            <person name="Bennett G.N."/>
            <person name="Koonin E.V."/>
            <person name="Smith D.R."/>
        </authorList>
    </citation>
    <scope>NUCLEOTIDE SEQUENCE [LARGE SCALE GENOMIC DNA]</scope>
    <source>
        <strain evidence="4">ATCC 824 / DSM 792 / JCM 1419 / LMG 5710 / VKM B-1787</strain>
    </source>
</reference>
<dbReference type="GO" id="GO:0000270">
    <property type="term" value="P:peptidoglycan metabolic process"/>
    <property type="evidence" value="ECO:0007669"/>
    <property type="project" value="InterPro"/>
</dbReference>
<comment type="similarity">
    <text evidence="1">Belongs to the transglycosylase Slt family.</text>
</comment>
<dbReference type="Proteomes" id="UP000000814">
    <property type="component" value="Chromosome"/>
</dbReference>
<dbReference type="PROSITE" id="PS00922">
    <property type="entry name" value="TRANSGLYCOSYLASE"/>
    <property type="match status" value="1"/>
</dbReference>
<dbReference type="CAZy" id="GH23">
    <property type="family name" value="Glycoside Hydrolase Family 23"/>
</dbReference>
<dbReference type="SUPFAM" id="SSF53955">
    <property type="entry name" value="Lysozyme-like"/>
    <property type="match status" value="1"/>
</dbReference>
<dbReference type="GO" id="GO:0008933">
    <property type="term" value="F:peptidoglycan lytic transglycosylase activity"/>
    <property type="evidence" value="ECO:0007669"/>
    <property type="project" value="InterPro"/>
</dbReference>
<evidence type="ECO:0000313" key="3">
    <source>
        <dbReference type="EMBL" id="AAK80624.1"/>
    </source>
</evidence>
<name>Q97FQ1_CLOAB</name>
<dbReference type="GeneID" id="44999168"/>
<dbReference type="AlphaFoldDB" id="Q97FQ1"/>
<dbReference type="EMBL" id="AE001437">
    <property type="protein sequence ID" value="AAK80624.1"/>
    <property type="molecule type" value="Genomic_DNA"/>
</dbReference>
<evidence type="ECO:0000259" key="2">
    <source>
        <dbReference type="Pfam" id="PF01464"/>
    </source>
</evidence>
<dbReference type="Pfam" id="PF01464">
    <property type="entry name" value="SLT"/>
    <property type="match status" value="1"/>
</dbReference>
<dbReference type="KEGG" id="cac:CA_C2677"/>
<dbReference type="HOGENOM" id="CLU_065765_4_1_9"/>
<dbReference type="PIR" id="E97229">
    <property type="entry name" value="E97229"/>
</dbReference>
<dbReference type="PANTHER" id="PTHR37423:SF2">
    <property type="entry name" value="MEMBRANE-BOUND LYTIC MUREIN TRANSGLYCOSYLASE C"/>
    <property type="match status" value="1"/>
</dbReference>
<dbReference type="PANTHER" id="PTHR37423">
    <property type="entry name" value="SOLUBLE LYTIC MUREIN TRANSGLYCOSYLASE-RELATED"/>
    <property type="match status" value="1"/>
</dbReference>
<dbReference type="InterPro" id="IPR023346">
    <property type="entry name" value="Lysozyme-like_dom_sf"/>
</dbReference>
<accession>Q97FQ1</accession>
<evidence type="ECO:0000256" key="1">
    <source>
        <dbReference type="ARBA" id="ARBA00007734"/>
    </source>
</evidence>
<dbReference type="InterPro" id="IPR008258">
    <property type="entry name" value="Transglycosylase_SLT_dom_1"/>
</dbReference>
<evidence type="ECO:0000313" key="4">
    <source>
        <dbReference type="Proteomes" id="UP000000814"/>
    </source>
</evidence>
<dbReference type="OrthoDB" id="9815002at2"/>
<dbReference type="eggNOG" id="COG0741">
    <property type="taxonomic scope" value="Bacteria"/>
</dbReference>
<dbReference type="Gene3D" id="1.10.530.10">
    <property type="match status" value="1"/>
</dbReference>
<dbReference type="CDD" id="cd00254">
    <property type="entry name" value="LT-like"/>
    <property type="match status" value="1"/>
</dbReference>
<organism evidence="3 4">
    <name type="scientific">Clostridium acetobutylicum (strain ATCC 824 / DSM 792 / JCM 1419 / IAM 19013 / LMG 5710 / NBRC 13948 / NRRL B-527 / VKM B-1787 / 2291 / W)</name>
    <dbReference type="NCBI Taxonomy" id="272562"/>
    <lineage>
        <taxon>Bacteria</taxon>
        <taxon>Bacillati</taxon>
        <taxon>Bacillota</taxon>
        <taxon>Clostridia</taxon>
        <taxon>Eubacteriales</taxon>
        <taxon>Clostridiaceae</taxon>
        <taxon>Clostridium</taxon>
    </lineage>
</organism>